<dbReference type="OrthoDB" id="2762167at2759"/>
<keyword evidence="1" id="KW-0732">Signal</keyword>
<gene>
    <name evidence="2" type="ORF">GSI_08960</name>
</gene>
<dbReference type="AlphaFoldDB" id="A0A2G8S5B0"/>
<accession>A0A2G8S5B0</accession>
<feature type="signal peptide" evidence="1">
    <location>
        <begin position="1"/>
        <end position="15"/>
    </location>
</feature>
<evidence type="ECO:0000313" key="3">
    <source>
        <dbReference type="Proteomes" id="UP000230002"/>
    </source>
</evidence>
<feature type="chain" id="PRO_5013842834" description="Transporter" evidence="1">
    <location>
        <begin position="16"/>
        <end position="173"/>
    </location>
</feature>
<evidence type="ECO:0000256" key="1">
    <source>
        <dbReference type="SAM" id="SignalP"/>
    </source>
</evidence>
<dbReference type="EMBL" id="AYKW01000023">
    <property type="protein sequence ID" value="PIL28914.1"/>
    <property type="molecule type" value="Genomic_DNA"/>
</dbReference>
<protein>
    <recommendedName>
        <fullName evidence="4">Transporter</fullName>
    </recommendedName>
</protein>
<dbReference type="Proteomes" id="UP000230002">
    <property type="component" value="Unassembled WGS sequence"/>
</dbReference>
<evidence type="ECO:0008006" key="4">
    <source>
        <dbReference type="Google" id="ProtNLM"/>
    </source>
</evidence>
<sequence>MFFALGSVAAAGMAALSTFTKTLMSGAQPAPLNLHFSLKLSSENVTIVSPQPLEVIGPQFDFKFVDTAYNLTVNNSGAAPLTISLRNETFQVSLFPSNIEFIPDSDPPTAEAKMLVFTHPGLAEGQYNLTIGEFVWGGPLNSPTTFSRFEVPVEFSFDPQARKAEPEAAHEEL</sequence>
<organism evidence="2 3">
    <name type="scientific">Ganoderma sinense ZZ0214-1</name>
    <dbReference type="NCBI Taxonomy" id="1077348"/>
    <lineage>
        <taxon>Eukaryota</taxon>
        <taxon>Fungi</taxon>
        <taxon>Dikarya</taxon>
        <taxon>Basidiomycota</taxon>
        <taxon>Agaricomycotina</taxon>
        <taxon>Agaricomycetes</taxon>
        <taxon>Polyporales</taxon>
        <taxon>Polyporaceae</taxon>
        <taxon>Ganoderma</taxon>
    </lineage>
</organism>
<proteinExistence type="predicted"/>
<evidence type="ECO:0000313" key="2">
    <source>
        <dbReference type="EMBL" id="PIL28914.1"/>
    </source>
</evidence>
<keyword evidence="3" id="KW-1185">Reference proteome</keyword>
<reference evidence="2 3" key="1">
    <citation type="journal article" date="2015" name="Sci. Rep.">
        <title>Chromosome-level genome map provides insights into diverse defense mechanisms in the medicinal fungus Ganoderma sinense.</title>
        <authorList>
            <person name="Zhu Y."/>
            <person name="Xu J."/>
            <person name="Sun C."/>
            <person name="Zhou S."/>
            <person name="Xu H."/>
            <person name="Nelson D.R."/>
            <person name="Qian J."/>
            <person name="Song J."/>
            <person name="Luo H."/>
            <person name="Xiang L."/>
            <person name="Li Y."/>
            <person name="Xu Z."/>
            <person name="Ji A."/>
            <person name="Wang L."/>
            <person name="Lu S."/>
            <person name="Hayward A."/>
            <person name="Sun W."/>
            <person name="Li X."/>
            <person name="Schwartz D.C."/>
            <person name="Wang Y."/>
            <person name="Chen S."/>
        </authorList>
    </citation>
    <scope>NUCLEOTIDE SEQUENCE [LARGE SCALE GENOMIC DNA]</scope>
    <source>
        <strain evidence="2 3">ZZ0214-1</strain>
    </source>
</reference>
<name>A0A2G8S5B0_9APHY</name>
<comment type="caution">
    <text evidence="2">The sequence shown here is derived from an EMBL/GenBank/DDBJ whole genome shotgun (WGS) entry which is preliminary data.</text>
</comment>